<dbReference type="OrthoDB" id="3796998at2759"/>
<evidence type="ECO:0000313" key="3">
    <source>
        <dbReference type="EMBL" id="USP75432.1"/>
    </source>
</evidence>
<organism evidence="3 4">
    <name type="scientific">Curvularia clavata</name>
    <dbReference type="NCBI Taxonomy" id="95742"/>
    <lineage>
        <taxon>Eukaryota</taxon>
        <taxon>Fungi</taxon>
        <taxon>Dikarya</taxon>
        <taxon>Ascomycota</taxon>
        <taxon>Pezizomycotina</taxon>
        <taxon>Dothideomycetes</taxon>
        <taxon>Pleosporomycetidae</taxon>
        <taxon>Pleosporales</taxon>
        <taxon>Pleosporineae</taxon>
        <taxon>Pleosporaceae</taxon>
        <taxon>Curvularia</taxon>
    </lineage>
</organism>
<dbReference type="Proteomes" id="UP001056012">
    <property type="component" value="Chromosome 2"/>
</dbReference>
<evidence type="ECO:0000313" key="4">
    <source>
        <dbReference type="Proteomes" id="UP001056012"/>
    </source>
</evidence>
<proteinExistence type="predicted"/>
<accession>A0A9Q8Z396</accession>
<evidence type="ECO:0000256" key="1">
    <source>
        <dbReference type="SAM" id="MobiDB-lite"/>
    </source>
</evidence>
<evidence type="ECO:0000256" key="2">
    <source>
        <dbReference type="SAM" id="Phobius"/>
    </source>
</evidence>
<feature type="compositionally biased region" description="Polar residues" evidence="1">
    <location>
        <begin position="98"/>
        <end position="122"/>
    </location>
</feature>
<dbReference type="AlphaFoldDB" id="A0A9Q8Z396"/>
<feature type="region of interest" description="Disordered" evidence="1">
    <location>
        <begin position="96"/>
        <end position="127"/>
    </location>
</feature>
<dbReference type="EMBL" id="CP089275">
    <property type="protein sequence ID" value="USP75432.1"/>
    <property type="molecule type" value="Genomic_DNA"/>
</dbReference>
<name>A0A9Q8Z396_CURCL</name>
<keyword evidence="2" id="KW-0472">Membrane</keyword>
<dbReference type="VEuPathDB" id="FungiDB:yc1106_02706"/>
<sequence length="246" mass="27401">MPAITHLQARFLDNSSGGGAITGTAIALIICLGLLPCIAVIWAVCYLFWAYPYDRNCCCMKRKRRPESPSILNQVPMSQETLSEKQGLGLPQRPFSAQIRTDSGSSSNSGRLQKQYRPGSTNYKRDPRMSMQSITSTNSVHIAHEPKPFVRCVNKMRENTADAAGVMSRYNQYTQFTHRTTPSSTIKSPVCCEWAQPDSRHTRNGRMFCSRTAAATIPKDPLDTTDCITMARDWKKDALGDTDALN</sequence>
<gene>
    <name evidence="3" type="ORF">yc1106_02706</name>
</gene>
<keyword evidence="2" id="KW-0812">Transmembrane</keyword>
<protein>
    <submittedName>
        <fullName evidence="3">Uncharacterized protein</fullName>
    </submittedName>
</protein>
<feature type="transmembrane region" description="Helical" evidence="2">
    <location>
        <begin position="20"/>
        <end position="53"/>
    </location>
</feature>
<keyword evidence="4" id="KW-1185">Reference proteome</keyword>
<keyword evidence="2" id="KW-1133">Transmembrane helix</keyword>
<reference evidence="3" key="1">
    <citation type="submission" date="2021-12" db="EMBL/GenBank/DDBJ databases">
        <title>Curvularia clavata genome.</title>
        <authorList>
            <person name="Cao Y."/>
        </authorList>
    </citation>
    <scope>NUCLEOTIDE SEQUENCE</scope>
    <source>
        <strain evidence="3">Yc1106</strain>
    </source>
</reference>